<comment type="caution">
    <text evidence="2">The sequence shown here is derived from an EMBL/GenBank/DDBJ whole genome shotgun (WGS) entry which is preliminary data.</text>
</comment>
<name>A0A4Z2HGU5_9TELE</name>
<dbReference type="AlphaFoldDB" id="A0A4Z2HGU5"/>
<sequence length="205" mass="22328">MHTCDAHVVAVEGVRQAVGHDGVLQGGVAHPHADPHWQRAIYRDQRFLLLSSSPPLLSSSSPRVVTYPAHALHAARHHHSRLPGLDGLSSQTHGLQPRATHHLAAPGRDGVGDACPDAGLPRRVLPLTSRPQREGTRWSRGNRKRDLCRTFIHTFELSPAVRTCPMMTSETSSGFTAARFRTSLITTEQSSGRGTVDRAPFKDPG</sequence>
<evidence type="ECO:0000256" key="1">
    <source>
        <dbReference type="SAM" id="MobiDB-lite"/>
    </source>
</evidence>
<reference evidence="2 3" key="1">
    <citation type="submission" date="2019-03" db="EMBL/GenBank/DDBJ databases">
        <title>First draft genome of Liparis tanakae, snailfish: a comprehensive survey of snailfish specific genes.</title>
        <authorList>
            <person name="Kim W."/>
            <person name="Song I."/>
            <person name="Jeong J.-H."/>
            <person name="Kim D."/>
            <person name="Kim S."/>
            <person name="Ryu S."/>
            <person name="Song J.Y."/>
            <person name="Lee S.K."/>
        </authorList>
    </citation>
    <scope>NUCLEOTIDE SEQUENCE [LARGE SCALE GENOMIC DNA]</scope>
    <source>
        <tissue evidence="2">Muscle</tissue>
    </source>
</reference>
<dbReference type="EMBL" id="SRLO01000252">
    <property type="protein sequence ID" value="TNN64475.1"/>
    <property type="molecule type" value="Genomic_DNA"/>
</dbReference>
<gene>
    <name evidence="2" type="ORF">EYF80_025326</name>
</gene>
<protein>
    <submittedName>
        <fullName evidence="2">Uncharacterized protein</fullName>
    </submittedName>
</protein>
<proteinExistence type="predicted"/>
<evidence type="ECO:0000313" key="3">
    <source>
        <dbReference type="Proteomes" id="UP000314294"/>
    </source>
</evidence>
<feature type="compositionally biased region" description="Basic and acidic residues" evidence="1">
    <location>
        <begin position="195"/>
        <end position="205"/>
    </location>
</feature>
<feature type="region of interest" description="Disordered" evidence="1">
    <location>
        <begin position="186"/>
        <end position="205"/>
    </location>
</feature>
<organism evidence="2 3">
    <name type="scientific">Liparis tanakae</name>
    <name type="common">Tanaka's snailfish</name>
    <dbReference type="NCBI Taxonomy" id="230148"/>
    <lineage>
        <taxon>Eukaryota</taxon>
        <taxon>Metazoa</taxon>
        <taxon>Chordata</taxon>
        <taxon>Craniata</taxon>
        <taxon>Vertebrata</taxon>
        <taxon>Euteleostomi</taxon>
        <taxon>Actinopterygii</taxon>
        <taxon>Neopterygii</taxon>
        <taxon>Teleostei</taxon>
        <taxon>Neoteleostei</taxon>
        <taxon>Acanthomorphata</taxon>
        <taxon>Eupercaria</taxon>
        <taxon>Perciformes</taxon>
        <taxon>Cottioidei</taxon>
        <taxon>Cottales</taxon>
        <taxon>Liparidae</taxon>
        <taxon>Liparis</taxon>
    </lineage>
</organism>
<accession>A0A4Z2HGU5</accession>
<keyword evidence="3" id="KW-1185">Reference proteome</keyword>
<evidence type="ECO:0000313" key="2">
    <source>
        <dbReference type="EMBL" id="TNN64475.1"/>
    </source>
</evidence>
<dbReference type="Proteomes" id="UP000314294">
    <property type="component" value="Unassembled WGS sequence"/>
</dbReference>